<dbReference type="RefSeq" id="WP_097146968.1">
    <property type="nucleotide sequence ID" value="NZ_OBEA01000006.1"/>
</dbReference>
<feature type="transmembrane region" description="Helical" evidence="7">
    <location>
        <begin position="104"/>
        <end position="124"/>
    </location>
</feature>
<sequence length="311" mass="32971">MRQILDLLLRALLVLAGAALLTFTLLWHAPGDPATTIAVARYDSVVSQEIIAQIRAEAGLDAGYWTAFRHWVTPLLAGDLGNSAVSGRPIWPEMRTAMALTAPLALSGLLIGLGLSIPLAMLAVRHPGGWVDRGAVAVASLGAAMPAYWLALLLILLFAVKLLWLPAMGTGSARHLILPALTLGLGTAAALTRILRSALLEARGAPFLPALARRGVQRRERALSHIAPHAAIPVLTVAGLELAFLLEGTVMVEVIFARPGLGGFLIHAIQARDFPKVQAVVLLIALVFVVVNLLTDLLYQLVDPRIGESDA</sequence>
<feature type="transmembrane region" description="Helical" evidence="7">
    <location>
        <begin position="281"/>
        <end position="302"/>
    </location>
</feature>
<dbReference type="EMBL" id="PGTD01000018">
    <property type="protein sequence ID" value="PJE27084.1"/>
    <property type="molecule type" value="Genomic_DNA"/>
</dbReference>
<keyword evidence="6 7" id="KW-0472">Membrane</keyword>
<organism evidence="10 11">
    <name type="scientific">Pseudooceanicola antarcticus</name>
    <dbReference type="NCBI Taxonomy" id="1247613"/>
    <lineage>
        <taxon>Bacteria</taxon>
        <taxon>Pseudomonadati</taxon>
        <taxon>Pseudomonadota</taxon>
        <taxon>Alphaproteobacteria</taxon>
        <taxon>Rhodobacterales</taxon>
        <taxon>Paracoccaceae</taxon>
        <taxon>Pseudooceanicola</taxon>
    </lineage>
</organism>
<keyword evidence="4 7" id="KW-0812">Transmembrane</keyword>
<reference evidence="10 11" key="1">
    <citation type="submission" date="2017-09" db="EMBL/GenBank/DDBJ databases">
        <authorList>
            <person name="Ehlers B."/>
            <person name="Leendertz F.H."/>
        </authorList>
    </citation>
    <scope>NUCLEOTIDE SEQUENCE [LARGE SCALE GENOMIC DNA]</scope>
    <source>
        <strain evidence="10 11">CGMCC 1.12662</strain>
    </source>
</reference>
<dbReference type="PROSITE" id="PS50928">
    <property type="entry name" value="ABC_TM1"/>
    <property type="match status" value="1"/>
</dbReference>
<gene>
    <name evidence="9" type="ORF">CVM39_17350</name>
    <name evidence="10" type="ORF">SAMN06297129_3285</name>
</gene>
<dbReference type="OrthoDB" id="7834831at2"/>
<keyword evidence="2 7" id="KW-0813">Transport</keyword>
<dbReference type="Pfam" id="PF00528">
    <property type="entry name" value="BPD_transp_1"/>
    <property type="match status" value="1"/>
</dbReference>
<evidence type="ECO:0000256" key="4">
    <source>
        <dbReference type="ARBA" id="ARBA00022692"/>
    </source>
</evidence>
<evidence type="ECO:0000256" key="2">
    <source>
        <dbReference type="ARBA" id="ARBA00022448"/>
    </source>
</evidence>
<keyword evidence="3" id="KW-1003">Cell membrane</keyword>
<name>A0A285J7Y3_9RHOB</name>
<proteinExistence type="inferred from homology"/>
<evidence type="ECO:0000256" key="1">
    <source>
        <dbReference type="ARBA" id="ARBA00004651"/>
    </source>
</evidence>
<evidence type="ECO:0000313" key="10">
    <source>
        <dbReference type="EMBL" id="SNY56425.1"/>
    </source>
</evidence>
<evidence type="ECO:0000256" key="7">
    <source>
        <dbReference type="RuleBase" id="RU363032"/>
    </source>
</evidence>
<keyword evidence="12" id="KW-1185">Reference proteome</keyword>
<dbReference type="SUPFAM" id="SSF161098">
    <property type="entry name" value="MetI-like"/>
    <property type="match status" value="1"/>
</dbReference>
<comment type="subcellular location">
    <subcellularLocation>
        <location evidence="1 7">Cell membrane</location>
        <topology evidence="1 7">Multi-pass membrane protein</topology>
    </subcellularLocation>
</comment>
<dbReference type="EMBL" id="OBEA01000006">
    <property type="protein sequence ID" value="SNY56425.1"/>
    <property type="molecule type" value="Genomic_DNA"/>
</dbReference>
<dbReference type="GO" id="GO:0005886">
    <property type="term" value="C:plasma membrane"/>
    <property type="evidence" value="ECO:0007669"/>
    <property type="project" value="UniProtKB-SubCell"/>
</dbReference>
<keyword evidence="5 7" id="KW-1133">Transmembrane helix</keyword>
<dbReference type="InterPro" id="IPR000515">
    <property type="entry name" value="MetI-like"/>
</dbReference>
<evidence type="ECO:0000313" key="12">
    <source>
        <dbReference type="Proteomes" id="UP000231702"/>
    </source>
</evidence>
<feature type="transmembrane region" description="Helical" evidence="7">
    <location>
        <begin position="176"/>
        <end position="195"/>
    </location>
</feature>
<evidence type="ECO:0000313" key="9">
    <source>
        <dbReference type="EMBL" id="PJE27084.1"/>
    </source>
</evidence>
<evidence type="ECO:0000256" key="3">
    <source>
        <dbReference type="ARBA" id="ARBA00022475"/>
    </source>
</evidence>
<evidence type="ECO:0000259" key="8">
    <source>
        <dbReference type="PROSITE" id="PS50928"/>
    </source>
</evidence>
<dbReference type="Gene3D" id="1.10.3720.10">
    <property type="entry name" value="MetI-like"/>
    <property type="match status" value="1"/>
</dbReference>
<evidence type="ECO:0000256" key="6">
    <source>
        <dbReference type="ARBA" id="ARBA00023136"/>
    </source>
</evidence>
<dbReference type="AlphaFoldDB" id="A0A285J7Y3"/>
<dbReference type="InterPro" id="IPR035906">
    <property type="entry name" value="MetI-like_sf"/>
</dbReference>
<dbReference type="Proteomes" id="UP000231655">
    <property type="component" value="Unassembled WGS sequence"/>
</dbReference>
<accession>A0A285J7Y3</accession>
<feature type="transmembrane region" description="Helical" evidence="7">
    <location>
        <begin position="136"/>
        <end position="164"/>
    </location>
</feature>
<comment type="similarity">
    <text evidence="7">Belongs to the binding-protein-dependent transport system permease family.</text>
</comment>
<dbReference type="PANTHER" id="PTHR43163:SF6">
    <property type="entry name" value="DIPEPTIDE TRANSPORT SYSTEM PERMEASE PROTEIN DPPB-RELATED"/>
    <property type="match status" value="1"/>
</dbReference>
<dbReference type="PANTHER" id="PTHR43163">
    <property type="entry name" value="DIPEPTIDE TRANSPORT SYSTEM PERMEASE PROTEIN DPPB-RELATED"/>
    <property type="match status" value="1"/>
</dbReference>
<feature type="transmembrane region" description="Helical" evidence="7">
    <location>
        <begin position="7"/>
        <end position="27"/>
    </location>
</feature>
<dbReference type="GO" id="GO:0071916">
    <property type="term" value="F:dipeptide transmembrane transporter activity"/>
    <property type="evidence" value="ECO:0007669"/>
    <property type="project" value="TreeGrafter"/>
</dbReference>
<protein>
    <submittedName>
        <fullName evidence="9">ABC transporter permease</fullName>
    </submittedName>
    <submittedName>
        <fullName evidence="10">Peptide/nickel transport system permease protein</fullName>
    </submittedName>
</protein>
<feature type="domain" description="ABC transmembrane type-1" evidence="8">
    <location>
        <begin position="98"/>
        <end position="295"/>
    </location>
</feature>
<evidence type="ECO:0000313" key="11">
    <source>
        <dbReference type="Proteomes" id="UP000231655"/>
    </source>
</evidence>
<dbReference type="Proteomes" id="UP000231702">
    <property type="component" value="Unassembled WGS sequence"/>
</dbReference>
<reference evidence="9 12" key="2">
    <citation type="journal article" date="2018" name="Int. J. Syst. Evol. Microbiol.">
        <title>Pseudooceanicola lipolyticus sp. nov., a marine alphaproteobacterium, reclassification of Oceanicola flagellatus as Pseudooceanicola flagellatus comb. nov. and emended description of the genus Pseudooceanicola.</title>
        <authorList>
            <person name="Huang M.-M."/>
            <person name="Guo L.-L."/>
            <person name="Wu Y.-H."/>
            <person name="Lai Q.-L."/>
            <person name="Shao Z.-Z."/>
            <person name="Wang C.-S."/>
            <person name="Wu M."/>
            <person name="Xu X.-W."/>
        </authorList>
    </citation>
    <scope>NUCLEOTIDE SEQUENCE [LARGE SCALE GENOMIC DNA]</scope>
    <source>
        <strain evidence="9 12">Ar-45</strain>
    </source>
</reference>
<evidence type="ECO:0000256" key="5">
    <source>
        <dbReference type="ARBA" id="ARBA00022989"/>
    </source>
</evidence>